<dbReference type="SUPFAM" id="SSF52743">
    <property type="entry name" value="Subtilisin-like"/>
    <property type="match status" value="1"/>
</dbReference>
<feature type="domain" description="Peptidase S8/S53" evidence="6">
    <location>
        <begin position="192"/>
        <end position="452"/>
    </location>
</feature>
<proteinExistence type="inferred from homology"/>
<keyword evidence="4" id="KW-0720">Serine protease</keyword>
<keyword evidence="3" id="KW-0378">Hydrolase</keyword>
<dbReference type="GO" id="GO:0004252">
    <property type="term" value="F:serine-type endopeptidase activity"/>
    <property type="evidence" value="ECO:0007669"/>
    <property type="project" value="InterPro"/>
</dbReference>
<dbReference type="InterPro" id="IPR036852">
    <property type="entry name" value="Peptidase_S8/S53_dom_sf"/>
</dbReference>
<evidence type="ECO:0000256" key="2">
    <source>
        <dbReference type="ARBA" id="ARBA00022670"/>
    </source>
</evidence>
<accession>A0A7X3D090</accession>
<protein>
    <recommendedName>
        <fullName evidence="6">Peptidase S8/S53 domain-containing protein</fullName>
    </recommendedName>
</protein>
<dbReference type="PANTHER" id="PTHR43806">
    <property type="entry name" value="PEPTIDASE S8"/>
    <property type="match status" value="1"/>
</dbReference>
<evidence type="ECO:0000256" key="5">
    <source>
        <dbReference type="PROSITE-ProRule" id="PRU01240"/>
    </source>
</evidence>
<reference evidence="7 8" key="1">
    <citation type="journal article" date="2019" name="Mar. Drugs">
        <title>Comparative Genomics and CAZyme Genome Repertoires of Marine Zobellia amurskyensis KMM 3526(T) and Zobellia laminariae KMM 3676(T).</title>
        <authorList>
            <person name="Chernysheva N."/>
            <person name="Bystritskaya E."/>
            <person name="Stenkova A."/>
            <person name="Golovkin I."/>
            <person name="Nedashkovskaya O."/>
            <person name="Isaeva M."/>
        </authorList>
    </citation>
    <scope>NUCLEOTIDE SEQUENCE [LARGE SCALE GENOMIC DNA]</scope>
    <source>
        <strain evidence="7 8">KMM 3526</strain>
    </source>
</reference>
<evidence type="ECO:0000313" key="7">
    <source>
        <dbReference type="EMBL" id="MUH34681.1"/>
    </source>
</evidence>
<dbReference type="InterPro" id="IPR000209">
    <property type="entry name" value="Peptidase_S8/S53_dom"/>
</dbReference>
<dbReference type="GO" id="GO:0006508">
    <property type="term" value="P:proteolysis"/>
    <property type="evidence" value="ECO:0007669"/>
    <property type="project" value="UniProtKB-KW"/>
</dbReference>
<keyword evidence="2" id="KW-0645">Protease</keyword>
<comment type="caution">
    <text evidence="5">Lacks conserved residue(s) required for the propagation of feature annotation.</text>
</comment>
<sequence>MKVNNHLLKCFFLGVIITSFSACGCFKKFSSKLIVADDSKIASKSFLKPIPNELILKNPNSIDPDTLCQLKKDLGIIPPNADCNTVSGQIEKCACGENIERWTIPNSIDDLTIERAIGTVRAEQGSELEGGGITRNSSLQMAPIDSIVTGRFRDKDIIQGNFPPNVESTNFTSPLLKGVTIPAKIKEYNSGEIIVAVIDTGIDMSAFKNNEIKFLNSSNFNSNNCTSNPNNRPTTGWNFVDNNSNIGDKNGHGTFVAKNILNNLSNSQEKISFLPLKVFSDSGTGTIWDIICAFAYVKRIQSETNYDIAVVNASFGASIEKELYKEEDFLLFKQYIDMLNGESVVISSAGNVGDDNDIKYHFPSSFSSNVLFAGISSTNLLSVAGLSNNSELKLFQSSNRGKNSVNISAPWEYIINLSNELEIIENLFDGNNKGLNFAKLEGTSYSASFVSSKILDEILQNSSPLRGSLLLNKYLGKQSIETTLKENVKDGKYIKK</sequence>
<dbReference type="Pfam" id="PF00082">
    <property type="entry name" value="Peptidase_S8"/>
    <property type="match status" value="1"/>
</dbReference>
<gene>
    <name evidence="7" type="ORF">D9O36_02400</name>
</gene>
<dbReference type="InterPro" id="IPR050131">
    <property type="entry name" value="Peptidase_S8_subtilisin-like"/>
</dbReference>
<dbReference type="OrthoDB" id="944909at2"/>
<evidence type="ECO:0000256" key="3">
    <source>
        <dbReference type="ARBA" id="ARBA00022801"/>
    </source>
</evidence>
<comment type="similarity">
    <text evidence="1 5">Belongs to the peptidase S8 family.</text>
</comment>
<dbReference type="Proteomes" id="UP000540519">
    <property type="component" value="Unassembled WGS sequence"/>
</dbReference>
<organism evidence="7 8">
    <name type="scientific">Zobellia amurskyensis</name>
    <dbReference type="NCBI Taxonomy" id="248905"/>
    <lineage>
        <taxon>Bacteria</taxon>
        <taxon>Pseudomonadati</taxon>
        <taxon>Bacteroidota</taxon>
        <taxon>Flavobacteriia</taxon>
        <taxon>Flavobacteriales</taxon>
        <taxon>Flavobacteriaceae</taxon>
        <taxon>Zobellia</taxon>
    </lineage>
</organism>
<dbReference type="EMBL" id="RCNR01000003">
    <property type="protein sequence ID" value="MUH34681.1"/>
    <property type="molecule type" value="Genomic_DNA"/>
</dbReference>
<evidence type="ECO:0000313" key="8">
    <source>
        <dbReference type="Proteomes" id="UP000540519"/>
    </source>
</evidence>
<evidence type="ECO:0000256" key="4">
    <source>
        <dbReference type="ARBA" id="ARBA00022825"/>
    </source>
</evidence>
<dbReference type="RefSeq" id="WP_155598689.1">
    <property type="nucleotide sequence ID" value="NZ_RCNR01000003.1"/>
</dbReference>
<comment type="caution">
    <text evidence="7">The sequence shown here is derived from an EMBL/GenBank/DDBJ whole genome shotgun (WGS) entry which is preliminary data.</text>
</comment>
<dbReference type="PANTHER" id="PTHR43806:SF11">
    <property type="entry name" value="CEREVISIN-RELATED"/>
    <property type="match status" value="1"/>
</dbReference>
<dbReference type="Gene3D" id="3.40.50.200">
    <property type="entry name" value="Peptidase S8/S53 domain"/>
    <property type="match status" value="1"/>
</dbReference>
<evidence type="ECO:0000256" key="1">
    <source>
        <dbReference type="ARBA" id="ARBA00011073"/>
    </source>
</evidence>
<dbReference type="PROSITE" id="PS51257">
    <property type="entry name" value="PROKAR_LIPOPROTEIN"/>
    <property type="match status" value="1"/>
</dbReference>
<dbReference type="PROSITE" id="PS51892">
    <property type="entry name" value="SUBTILASE"/>
    <property type="match status" value="1"/>
</dbReference>
<name>A0A7X3D090_9FLAO</name>
<keyword evidence="8" id="KW-1185">Reference proteome</keyword>
<evidence type="ECO:0000259" key="6">
    <source>
        <dbReference type="Pfam" id="PF00082"/>
    </source>
</evidence>
<dbReference type="AlphaFoldDB" id="A0A7X3D090"/>